<gene>
    <name evidence="2" type="ORF">HJG60_008656</name>
</gene>
<evidence type="ECO:0000256" key="1">
    <source>
        <dbReference type="SAM" id="MobiDB-lite"/>
    </source>
</evidence>
<organism evidence="2 3">
    <name type="scientific">Phyllostomus discolor</name>
    <name type="common">pale spear-nosed bat</name>
    <dbReference type="NCBI Taxonomy" id="89673"/>
    <lineage>
        <taxon>Eukaryota</taxon>
        <taxon>Metazoa</taxon>
        <taxon>Chordata</taxon>
        <taxon>Craniata</taxon>
        <taxon>Vertebrata</taxon>
        <taxon>Euteleostomi</taxon>
        <taxon>Mammalia</taxon>
        <taxon>Eutheria</taxon>
        <taxon>Laurasiatheria</taxon>
        <taxon>Chiroptera</taxon>
        <taxon>Yangochiroptera</taxon>
        <taxon>Phyllostomidae</taxon>
        <taxon>Phyllostominae</taxon>
        <taxon>Phyllostomus</taxon>
    </lineage>
</organism>
<dbReference type="AlphaFoldDB" id="A0A834DLM9"/>
<dbReference type="EMBL" id="JABVXQ010000012">
    <property type="protein sequence ID" value="KAF6084394.1"/>
    <property type="molecule type" value="Genomic_DNA"/>
</dbReference>
<reference evidence="2 3" key="1">
    <citation type="journal article" date="2020" name="Nature">
        <title>Six reference-quality genomes reveal evolution of bat adaptations.</title>
        <authorList>
            <person name="Jebb D."/>
            <person name="Huang Z."/>
            <person name="Pippel M."/>
            <person name="Hughes G.M."/>
            <person name="Lavrichenko K."/>
            <person name="Devanna P."/>
            <person name="Winkler S."/>
            <person name="Jermiin L.S."/>
            <person name="Skirmuntt E.C."/>
            <person name="Katzourakis A."/>
            <person name="Burkitt-Gray L."/>
            <person name="Ray D.A."/>
            <person name="Sullivan K.A.M."/>
            <person name="Roscito J.G."/>
            <person name="Kirilenko B.M."/>
            <person name="Davalos L.M."/>
            <person name="Corthals A.P."/>
            <person name="Power M.L."/>
            <person name="Jones G."/>
            <person name="Ransome R.D."/>
            <person name="Dechmann D.K.N."/>
            <person name="Locatelli A.G."/>
            <person name="Puechmaille S.J."/>
            <person name="Fedrigo O."/>
            <person name="Jarvis E.D."/>
            <person name="Hiller M."/>
            <person name="Vernes S.C."/>
            <person name="Myers E.W."/>
            <person name="Teeling E.C."/>
        </authorList>
    </citation>
    <scope>NUCLEOTIDE SEQUENCE [LARGE SCALE GENOMIC DNA]</scope>
    <source>
        <strain evidence="2">Bat1K_MPI-CBG_1</strain>
    </source>
</reference>
<sequence>MWMSFGHPQLNRPSAGLPTSTPAELPSWGTELGASVDTTPVFQLLRPHLFSHPAYTLEESLWIYFQTILRIKPTLPTSYFLSLCSRLAPSFTRVTAITSSPCPCFDSDPFEFSSNRATMVAFYRCMTDHVTPVHKPPMVLCCP</sequence>
<accession>A0A834DLM9</accession>
<proteinExistence type="predicted"/>
<name>A0A834DLM9_9CHIR</name>
<comment type="caution">
    <text evidence="2">The sequence shown here is derived from an EMBL/GenBank/DDBJ whole genome shotgun (WGS) entry which is preliminary data.</text>
</comment>
<evidence type="ECO:0000313" key="2">
    <source>
        <dbReference type="EMBL" id="KAF6084394.1"/>
    </source>
</evidence>
<evidence type="ECO:0000313" key="3">
    <source>
        <dbReference type="Proteomes" id="UP000664940"/>
    </source>
</evidence>
<protein>
    <submittedName>
        <fullName evidence="2">Uncharacterized protein</fullName>
    </submittedName>
</protein>
<dbReference type="Proteomes" id="UP000664940">
    <property type="component" value="Unassembled WGS sequence"/>
</dbReference>
<feature type="region of interest" description="Disordered" evidence="1">
    <location>
        <begin position="1"/>
        <end position="24"/>
    </location>
</feature>